<evidence type="ECO:0000313" key="3">
    <source>
        <dbReference type="EMBL" id="KAJ3474517.1"/>
    </source>
</evidence>
<feature type="domain" description="Nitrogen regulatory protein areA GATA-like" evidence="2">
    <location>
        <begin position="441"/>
        <end position="467"/>
    </location>
</feature>
<feature type="compositionally biased region" description="Polar residues" evidence="1">
    <location>
        <begin position="62"/>
        <end position="75"/>
    </location>
</feature>
<keyword evidence="4" id="KW-1185">Reference proteome</keyword>
<evidence type="ECO:0000259" key="2">
    <source>
        <dbReference type="Pfam" id="PF08550"/>
    </source>
</evidence>
<dbReference type="EMBL" id="JANAWD010001043">
    <property type="protein sequence ID" value="KAJ3474517.1"/>
    <property type="molecule type" value="Genomic_DNA"/>
</dbReference>
<feature type="compositionally biased region" description="Low complexity" evidence="1">
    <location>
        <begin position="37"/>
        <end position="56"/>
    </location>
</feature>
<feature type="compositionally biased region" description="Low complexity" evidence="1">
    <location>
        <begin position="147"/>
        <end position="159"/>
    </location>
</feature>
<reference evidence="3" key="1">
    <citation type="submission" date="2022-07" db="EMBL/GenBank/DDBJ databases">
        <title>Genome Sequence of Physisporinus lineatus.</title>
        <authorList>
            <person name="Buettner E."/>
        </authorList>
    </citation>
    <scope>NUCLEOTIDE SEQUENCE</scope>
    <source>
        <strain evidence="3">VT162</strain>
    </source>
</reference>
<dbReference type="Proteomes" id="UP001212997">
    <property type="component" value="Unassembled WGS sequence"/>
</dbReference>
<sequence length="577" mass="62411">MPILSAPSSRLFMETPTPNQRGFPDANKRPWSPPDRPTVNTNTTVPPPHSNSSSTPLEHSPHLSSVSNSNATSPWLQGMSLASSSQSQPLPFPLQDNPARSHDLSSRGIASLSNTDWSAVFSSPLDPSTFAALAASGMIGPAQPTVPSSLPIRSLRSPPDLNPGTRLQPSLAKDPVRSNQAPPISLPWPVSSSYSSATPLSSRASPAQLNNASLGKRRSPINGINGHQLQGVDLAPLTSDRRALLAQQIYGPQLSNQQFRGGNLAYPPLDPSFHELTQALEHPSPLEYPPNLPFHLERSNVGIPPSLWMSPTSTTPSSPNNYPEVPPFNNFSQLAISRTHVPDSILATSSTSSSHSLFAESSKSTALTSTGSPKTARKFDDLFTDDLFSGKPPKGNNVTVVPPKFSSPVVSGSPTLKTTDLIGDTTDPEQMAKEDPLATQVWKMYARTKANLPHAQRMENLTWRMMALALKKKKEDEEKGKNGEQKPKQEEDSADRPDASSARPPGVSKEPEGEEEEERGRTIDKGKARVKVVGFDGANPDNVDENELSSFTLLDVFISPHFFSYGLLEITQICSFY</sequence>
<feature type="region of interest" description="Disordered" evidence="1">
    <location>
        <begin position="144"/>
        <end position="222"/>
    </location>
</feature>
<feature type="region of interest" description="Disordered" evidence="1">
    <location>
        <begin position="1"/>
        <end position="107"/>
    </location>
</feature>
<feature type="compositionally biased region" description="Low complexity" evidence="1">
    <location>
        <begin position="187"/>
        <end position="207"/>
    </location>
</feature>
<name>A0AAD5YCG1_9APHY</name>
<protein>
    <recommendedName>
        <fullName evidence="2">Nitrogen regulatory protein areA GATA-like domain-containing protein</fullName>
    </recommendedName>
</protein>
<gene>
    <name evidence="3" type="ORF">NLI96_g12413</name>
</gene>
<feature type="compositionally biased region" description="Low complexity" evidence="1">
    <location>
        <begin position="80"/>
        <end position="95"/>
    </location>
</feature>
<feature type="region of interest" description="Disordered" evidence="1">
    <location>
        <begin position="472"/>
        <end position="525"/>
    </location>
</feature>
<proteinExistence type="predicted"/>
<feature type="region of interest" description="Disordered" evidence="1">
    <location>
        <begin position="394"/>
        <end position="432"/>
    </location>
</feature>
<comment type="caution">
    <text evidence="3">The sequence shown here is derived from an EMBL/GenBank/DDBJ whole genome shotgun (WGS) entry which is preliminary data.</text>
</comment>
<organism evidence="3 4">
    <name type="scientific">Meripilus lineatus</name>
    <dbReference type="NCBI Taxonomy" id="2056292"/>
    <lineage>
        <taxon>Eukaryota</taxon>
        <taxon>Fungi</taxon>
        <taxon>Dikarya</taxon>
        <taxon>Basidiomycota</taxon>
        <taxon>Agaricomycotina</taxon>
        <taxon>Agaricomycetes</taxon>
        <taxon>Polyporales</taxon>
        <taxon>Meripilaceae</taxon>
        <taxon>Meripilus</taxon>
    </lineage>
</organism>
<accession>A0AAD5YCG1</accession>
<feature type="compositionally biased region" description="Low complexity" evidence="1">
    <location>
        <begin position="400"/>
        <end position="414"/>
    </location>
</feature>
<dbReference type="AlphaFoldDB" id="A0AAD5YCG1"/>
<dbReference type="InterPro" id="IPR013860">
    <property type="entry name" value="AreA_GATA"/>
</dbReference>
<feature type="compositionally biased region" description="Basic and acidic residues" evidence="1">
    <location>
        <begin position="473"/>
        <end position="498"/>
    </location>
</feature>
<dbReference type="Pfam" id="PF08550">
    <property type="entry name" value="GATA_AreA"/>
    <property type="match status" value="1"/>
</dbReference>
<evidence type="ECO:0000313" key="4">
    <source>
        <dbReference type="Proteomes" id="UP001212997"/>
    </source>
</evidence>
<evidence type="ECO:0000256" key="1">
    <source>
        <dbReference type="SAM" id="MobiDB-lite"/>
    </source>
</evidence>